<dbReference type="Proteomes" id="UP001732720">
    <property type="component" value="Chromosome 6"/>
</dbReference>
<evidence type="ECO:0000256" key="9">
    <source>
        <dbReference type="ARBA" id="ARBA00023170"/>
    </source>
</evidence>
<keyword evidence="10" id="KW-0325">Glycoprotein</keyword>
<evidence type="ECO:0000256" key="8">
    <source>
        <dbReference type="ARBA" id="ARBA00023136"/>
    </source>
</evidence>
<dbReference type="OrthoDB" id="8876749at2759"/>
<accession>A0A8B7TH74</accession>
<dbReference type="CDD" id="cd15019">
    <property type="entry name" value="7tm_TAS2R14-like"/>
    <property type="match status" value="1"/>
</dbReference>
<keyword evidence="9 13" id="KW-0675">Receptor</keyword>
<evidence type="ECO:0000256" key="7">
    <source>
        <dbReference type="ARBA" id="ARBA00023040"/>
    </source>
</evidence>
<evidence type="ECO:0000256" key="3">
    <source>
        <dbReference type="ARBA" id="ARBA00022480"/>
    </source>
</evidence>
<dbReference type="KEGG" id="ccan:109674389"/>
<keyword evidence="7 13" id="KW-0297">G-protein coupled receptor</keyword>
<evidence type="ECO:0000313" key="14">
    <source>
        <dbReference type="Proteomes" id="UP001732720"/>
    </source>
</evidence>
<keyword evidence="3 13" id="KW-0919">Taste</keyword>
<evidence type="ECO:0000256" key="11">
    <source>
        <dbReference type="ARBA" id="ARBA00023224"/>
    </source>
</evidence>
<comment type="subcellular location">
    <subcellularLocation>
        <location evidence="1 13">Membrane</location>
        <topology evidence="1 13">Multi-pass membrane protein</topology>
    </subcellularLocation>
</comment>
<keyword evidence="8 13" id="KW-0472">Membrane</keyword>
<dbReference type="RefSeq" id="XP_020006954.2">
    <property type="nucleotide sequence ID" value="XM_020151365.2"/>
</dbReference>
<dbReference type="SUPFAM" id="SSF81321">
    <property type="entry name" value="Family A G protein-coupled receptor-like"/>
    <property type="match status" value="1"/>
</dbReference>
<evidence type="ECO:0000256" key="6">
    <source>
        <dbReference type="ARBA" id="ARBA00022989"/>
    </source>
</evidence>
<dbReference type="PANTHER" id="PTHR11394">
    <property type="entry name" value="TASTE RECEPTOR TYPE 2"/>
    <property type="match status" value="1"/>
</dbReference>
<keyword evidence="6" id="KW-1133">Transmembrane helix</keyword>
<evidence type="ECO:0000256" key="4">
    <source>
        <dbReference type="ARBA" id="ARBA00022606"/>
    </source>
</evidence>
<evidence type="ECO:0000313" key="15">
    <source>
        <dbReference type="RefSeq" id="XP_020006954.2"/>
    </source>
</evidence>
<keyword evidence="5 13" id="KW-0812">Transmembrane</keyword>
<evidence type="ECO:0000256" key="2">
    <source>
        <dbReference type="ARBA" id="ARBA00007376"/>
    </source>
</evidence>
<dbReference type="AlphaFoldDB" id="A0A8B7TH74"/>
<dbReference type="Pfam" id="PF05296">
    <property type="entry name" value="TAS2R"/>
    <property type="match status" value="1"/>
</dbReference>
<name>A0A8B7TH74_CASCN</name>
<keyword evidence="11 13" id="KW-0807">Transducer</keyword>
<dbReference type="GO" id="GO:0016020">
    <property type="term" value="C:membrane"/>
    <property type="evidence" value="ECO:0007669"/>
    <property type="project" value="UniProtKB-SubCell"/>
</dbReference>
<keyword evidence="4 13" id="KW-0716">Sensory transduction</keyword>
<reference evidence="15" key="1">
    <citation type="submission" date="2025-08" db="UniProtKB">
        <authorList>
            <consortium name="RefSeq"/>
        </authorList>
    </citation>
    <scope>IDENTIFICATION</scope>
</reference>
<organism evidence="15">
    <name type="scientific">Castor canadensis</name>
    <name type="common">American beaver</name>
    <dbReference type="NCBI Taxonomy" id="51338"/>
    <lineage>
        <taxon>Eukaryota</taxon>
        <taxon>Metazoa</taxon>
        <taxon>Chordata</taxon>
        <taxon>Craniata</taxon>
        <taxon>Vertebrata</taxon>
        <taxon>Euteleostomi</taxon>
        <taxon>Mammalia</taxon>
        <taxon>Eutheria</taxon>
        <taxon>Euarchontoglires</taxon>
        <taxon>Glires</taxon>
        <taxon>Rodentia</taxon>
        <taxon>Castorimorpha</taxon>
        <taxon>Castoridae</taxon>
        <taxon>Castor</taxon>
    </lineage>
</organism>
<dbReference type="Gene3D" id="1.20.1070.10">
    <property type="entry name" value="Rhodopsin 7-helix transmembrane proteins"/>
    <property type="match status" value="1"/>
</dbReference>
<comment type="similarity">
    <text evidence="2 12">Belongs to the G-protein coupled receptor T2R family.</text>
</comment>
<dbReference type="GeneID" id="109674389"/>
<keyword evidence="14" id="KW-1185">Reference proteome</keyword>
<sequence length="311" mass="35358">MGGVLLGIFIVILSVEFITGNVVNGFIALVNCMDWVKRRKMSSVDRILTALAISRISLFWSVAIHILLLLTHPGRMTAKIIKIANTAWVVTSHFSIWLSTGLSLFYFLKIANFSNSIFLYLKWRVKKVVSVTLLVSLVLLFLNTVMVITHTDVWIDGHKRNGTHFSKWWNSTHLCKFLLLINCTFTLIPFTVSLTAFLLLIFSLWRHLKRMQYGVKASSDASTMAHMTALRTGIAFLLLYTVFLLFLFIHAWSYDLLEKQLIIFLSLATGIAFPSGHSFVLILGNCKLRQASLSVLWWLKCRSKDVKPLVS</sequence>
<evidence type="ECO:0000256" key="12">
    <source>
        <dbReference type="RuleBase" id="RU004423"/>
    </source>
</evidence>
<evidence type="ECO:0000256" key="1">
    <source>
        <dbReference type="ARBA" id="ARBA00004141"/>
    </source>
</evidence>
<gene>
    <name evidence="15" type="primary">LOC109674389</name>
</gene>
<evidence type="ECO:0000256" key="5">
    <source>
        <dbReference type="ARBA" id="ARBA00022692"/>
    </source>
</evidence>
<dbReference type="InterPro" id="IPR007960">
    <property type="entry name" value="TAS2R"/>
</dbReference>
<dbReference type="GO" id="GO:0004930">
    <property type="term" value="F:G protein-coupled receptor activity"/>
    <property type="evidence" value="ECO:0007669"/>
    <property type="project" value="UniProtKB-KW"/>
</dbReference>
<dbReference type="GO" id="GO:0033038">
    <property type="term" value="F:bitter taste receptor activity"/>
    <property type="evidence" value="ECO:0007669"/>
    <property type="project" value="InterPro"/>
</dbReference>
<dbReference type="FunFam" id="1.20.1070.10:FF:000042">
    <property type="entry name" value="Taste receptor type 2 member 7"/>
    <property type="match status" value="1"/>
</dbReference>
<proteinExistence type="inferred from homology"/>
<dbReference type="PANTHER" id="PTHR11394:SF23">
    <property type="entry name" value="TASTE RECEPTOR TYPE 2 MEMBER 14"/>
    <property type="match status" value="1"/>
</dbReference>
<evidence type="ECO:0000256" key="13">
    <source>
        <dbReference type="RuleBase" id="RU004424"/>
    </source>
</evidence>
<protein>
    <recommendedName>
        <fullName evidence="13">Taste receptor type 2</fullName>
    </recommendedName>
</protein>
<evidence type="ECO:0000256" key="10">
    <source>
        <dbReference type="ARBA" id="ARBA00023180"/>
    </source>
</evidence>